<comment type="caution">
    <text evidence="10">The sequence shown here is derived from an EMBL/GenBank/DDBJ whole genome shotgun (WGS) entry which is preliminary data.</text>
</comment>
<reference evidence="10 11" key="1">
    <citation type="submission" date="2024-10" db="EMBL/GenBank/DDBJ databases">
        <authorList>
            <person name="Yang X.-N."/>
        </authorList>
    </citation>
    <scope>NUCLEOTIDE SEQUENCE [LARGE SCALE GENOMIC DNA]</scope>
    <source>
        <strain evidence="10 11">CAU 1059</strain>
    </source>
</reference>
<feature type="transmembrane region" description="Helical" evidence="9">
    <location>
        <begin position="12"/>
        <end position="32"/>
    </location>
</feature>
<dbReference type="RefSeq" id="WP_377171020.1">
    <property type="nucleotide sequence ID" value="NZ_JBHTJC010000002.1"/>
</dbReference>
<feature type="transmembrane region" description="Helical" evidence="9">
    <location>
        <begin position="83"/>
        <end position="100"/>
    </location>
</feature>
<evidence type="ECO:0000256" key="3">
    <source>
        <dbReference type="ARBA" id="ARBA00022475"/>
    </source>
</evidence>
<organism evidence="10 11">
    <name type="scientific">Roseovarius aquimarinus</name>
    <dbReference type="NCBI Taxonomy" id="1229156"/>
    <lineage>
        <taxon>Bacteria</taxon>
        <taxon>Pseudomonadati</taxon>
        <taxon>Pseudomonadota</taxon>
        <taxon>Alphaproteobacteria</taxon>
        <taxon>Rhodobacterales</taxon>
        <taxon>Roseobacteraceae</taxon>
        <taxon>Roseovarius</taxon>
    </lineage>
</organism>
<evidence type="ECO:0000256" key="1">
    <source>
        <dbReference type="ARBA" id="ARBA00004429"/>
    </source>
</evidence>
<evidence type="ECO:0000256" key="6">
    <source>
        <dbReference type="ARBA" id="ARBA00022989"/>
    </source>
</evidence>
<evidence type="ECO:0000256" key="2">
    <source>
        <dbReference type="ARBA" id="ARBA00022448"/>
    </source>
</evidence>
<evidence type="ECO:0000256" key="5">
    <source>
        <dbReference type="ARBA" id="ARBA00022692"/>
    </source>
</evidence>
<proteinExistence type="inferred from homology"/>
<keyword evidence="11" id="KW-1185">Reference proteome</keyword>
<evidence type="ECO:0000256" key="7">
    <source>
        <dbReference type="ARBA" id="ARBA00023136"/>
    </source>
</evidence>
<keyword evidence="6 9" id="KW-1133">Transmembrane helix</keyword>
<sequence>MPPISPTEFTPYASLAGGILIGLSAVMVMALFGRITGIAGITTGAATGSDKGWRIAFLAGLVAAPLIWWTATGGMPAQTLPPSLVGMAMAGLLVGLGTSLGSGCTSGHGVCGLARLSPRSLAAVAVFMIAAAATVFVLRHVIAGGA</sequence>
<gene>
    <name evidence="10" type="ORF">ACGRVM_08140</name>
</gene>
<evidence type="ECO:0000256" key="9">
    <source>
        <dbReference type="SAM" id="Phobius"/>
    </source>
</evidence>
<comment type="subcellular location">
    <subcellularLocation>
        <location evidence="1">Cell inner membrane</location>
        <topology evidence="1">Multi-pass membrane protein</topology>
    </subcellularLocation>
</comment>
<dbReference type="PANTHER" id="PTHR30574:SF1">
    <property type="entry name" value="SULPHUR TRANSPORT DOMAIN-CONTAINING PROTEIN"/>
    <property type="match status" value="1"/>
</dbReference>
<dbReference type="EMBL" id="JBIHMM010000002">
    <property type="protein sequence ID" value="MFH0253860.1"/>
    <property type="molecule type" value="Genomic_DNA"/>
</dbReference>
<protein>
    <submittedName>
        <fullName evidence="10">YeeE/YedE family protein</fullName>
    </submittedName>
</protein>
<feature type="transmembrane region" description="Helical" evidence="9">
    <location>
        <begin position="121"/>
        <end position="142"/>
    </location>
</feature>
<dbReference type="PANTHER" id="PTHR30574">
    <property type="entry name" value="INNER MEMBRANE PROTEIN YEDE"/>
    <property type="match status" value="1"/>
</dbReference>
<dbReference type="Proteomes" id="UP001607157">
    <property type="component" value="Unassembled WGS sequence"/>
</dbReference>
<comment type="similarity">
    <text evidence="8">Belongs to the TsuA/YedE (TC 9.B.102) family.</text>
</comment>
<evidence type="ECO:0000256" key="4">
    <source>
        <dbReference type="ARBA" id="ARBA00022519"/>
    </source>
</evidence>
<evidence type="ECO:0000313" key="10">
    <source>
        <dbReference type="EMBL" id="MFH0253860.1"/>
    </source>
</evidence>
<keyword evidence="4" id="KW-0997">Cell inner membrane</keyword>
<name>A0ABW7I7B4_9RHOB</name>
<keyword evidence="3" id="KW-1003">Cell membrane</keyword>
<keyword evidence="5 9" id="KW-0812">Transmembrane</keyword>
<keyword evidence="7 9" id="KW-0472">Membrane</keyword>
<evidence type="ECO:0000313" key="11">
    <source>
        <dbReference type="Proteomes" id="UP001607157"/>
    </source>
</evidence>
<feature type="transmembrane region" description="Helical" evidence="9">
    <location>
        <begin position="53"/>
        <end position="71"/>
    </location>
</feature>
<dbReference type="InterPro" id="IPR007272">
    <property type="entry name" value="Sulf_transp_TsuA/YedE"/>
</dbReference>
<accession>A0ABW7I7B4</accession>
<keyword evidence="2" id="KW-0813">Transport</keyword>
<evidence type="ECO:0000256" key="8">
    <source>
        <dbReference type="ARBA" id="ARBA00035655"/>
    </source>
</evidence>